<organism evidence="3 4">
    <name type="scientific">Sorangium cellulosum</name>
    <name type="common">Polyangium cellulosum</name>
    <dbReference type="NCBI Taxonomy" id="56"/>
    <lineage>
        <taxon>Bacteria</taxon>
        <taxon>Pseudomonadati</taxon>
        <taxon>Myxococcota</taxon>
        <taxon>Polyangia</taxon>
        <taxon>Polyangiales</taxon>
        <taxon>Polyangiaceae</taxon>
        <taxon>Sorangium</taxon>
    </lineage>
</organism>
<evidence type="ECO:0000313" key="3">
    <source>
        <dbReference type="EMBL" id="KYG08144.1"/>
    </source>
</evidence>
<dbReference type="PANTHER" id="PTHR11895:SF67">
    <property type="entry name" value="AMIDASE DOMAIN-CONTAINING PROTEIN"/>
    <property type="match status" value="1"/>
</dbReference>
<dbReference type="AlphaFoldDB" id="A0A150TU13"/>
<feature type="non-terminal residue" evidence="3">
    <location>
        <position position="1"/>
    </location>
</feature>
<dbReference type="PANTHER" id="PTHR11895">
    <property type="entry name" value="TRANSAMIDASE"/>
    <property type="match status" value="1"/>
</dbReference>
<dbReference type="Gene3D" id="3.90.1300.10">
    <property type="entry name" value="Amidase signature (AS) domain"/>
    <property type="match status" value="1"/>
</dbReference>
<dbReference type="GO" id="GO:0003824">
    <property type="term" value="F:catalytic activity"/>
    <property type="evidence" value="ECO:0007669"/>
    <property type="project" value="InterPro"/>
</dbReference>
<dbReference type="InterPro" id="IPR000120">
    <property type="entry name" value="Amidase"/>
</dbReference>
<name>A0A150TU13_SORCE</name>
<dbReference type="EMBL" id="JEME01001081">
    <property type="protein sequence ID" value="KYG08144.1"/>
    <property type="molecule type" value="Genomic_DNA"/>
</dbReference>
<dbReference type="Proteomes" id="UP000075502">
    <property type="component" value="Unassembled WGS sequence"/>
</dbReference>
<protein>
    <submittedName>
        <fullName evidence="3">Amidase</fullName>
    </submittedName>
</protein>
<gene>
    <name evidence="3" type="ORF">BE21_25330</name>
</gene>
<dbReference type="SUPFAM" id="SSF75304">
    <property type="entry name" value="Amidase signature (AS) enzymes"/>
    <property type="match status" value="1"/>
</dbReference>
<dbReference type="InterPro" id="IPR023631">
    <property type="entry name" value="Amidase_dom"/>
</dbReference>
<dbReference type="Pfam" id="PF01425">
    <property type="entry name" value="Amidase"/>
    <property type="match status" value="1"/>
</dbReference>
<feature type="domain" description="Amidase" evidence="2">
    <location>
        <begin position="1"/>
        <end position="344"/>
    </location>
</feature>
<evidence type="ECO:0000256" key="1">
    <source>
        <dbReference type="SAM" id="MobiDB-lite"/>
    </source>
</evidence>
<dbReference type="InterPro" id="IPR036928">
    <property type="entry name" value="AS_sf"/>
</dbReference>
<comment type="caution">
    <text evidence="3">The sequence shown here is derived from an EMBL/GenBank/DDBJ whole genome shotgun (WGS) entry which is preliminary data.</text>
</comment>
<accession>A0A150TU13</accession>
<evidence type="ECO:0000313" key="4">
    <source>
        <dbReference type="Proteomes" id="UP000075502"/>
    </source>
</evidence>
<reference evidence="3 4" key="1">
    <citation type="submission" date="2014-02" db="EMBL/GenBank/DDBJ databases">
        <title>The small core and large imbalanced accessory genome model reveals a collaborative survival strategy of Sorangium cellulosum strains in nature.</title>
        <authorList>
            <person name="Han K."/>
            <person name="Peng R."/>
            <person name="Blom J."/>
            <person name="Li Y.-Z."/>
        </authorList>
    </citation>
    <scope>NUCLEOTIDE SEQUENCE [LARGE SCALE GENOMIC DNA]</scope>
    <source>
        <strain evidence="3 4">So0007-03</strain>
    </source>
</reference>
<evidence type="ECO:0000259" key="2">
    <source>
        <dbReference type="Pfam" id="PF01425"/>
    </source>
</evidence>
<feature type="region of interest" description="Disordered" evidence="1">
    <location>
        <begin position="30"/>
        <end position="50"/>
    </location>
</feature>
<sequence length="369" mass="38228">VVARLRQAGAVLLCKTVLTEWGMSPLGNNVHQRMPHNPHHGERAAGGSSTGSAVGVALGLAPLAAGGDGGGSIRTPAALNGVFGLKPTFGRVSRAGDGFKGSVAHAGPIACSAADLALFLDAVASEPDPDDDLTAWAPPPPPGGFGALLGAGVRGLRIGVDEAEWRDASVPIASACRGALRALEREGAVLVDVQIPIARYAAQIGYLVIGPESLEAHQRAFREQRDLISEDLRVTFSVLSGVTERERRDAARLRAGMRREVARALAGVDVLALPTTAITAPRYQEAEEGRAFLDPAALDGVCRFAFLANLTGLPAGTAPVGIDAERLPIGLQIIGDAWDEAAVLAVLAHLERSELAVAPRPPGGIDLLR</sequence>
<proteinExistence type="predicted"/>